<dbReference type="AlphaFoldDB" id="A0A7X1B934"/>
<organism evidence="4 5">
    <name type="scientific">Pelagicoccus albus</name>
    <dbReference type="NCBI Taxonomy" id="415222"/>
    <lineage>
        <taxon>Bacteria</taxon>
        <taxon>Pseudomonadati</taxon>
        <taxon>Verrucomicrobiota</taxon>
        <taxon>Opitutia</taxon>
        <taxon>Puniceicoccales</taxon>
        <taxon>Pelagicoccaceae</taxon>
        <taxon>Pelagicoccus</taxon>
    </lineage>
</organism>
<feature type="region of interest" description="Disordered" evidence="1">
    <location>
        <begin position="806"/>
        <end position="918"/>
    </location>
</feature>
<keyword evidence="2" id="KW-1133">Transmembrane helix</keyword>
<feature type="transmembrane region" description="Helical" evidence="2">
    <location>
        <begin position="116"/>
        <end position="136"/>
    </location>
</feature>
<protein>
    <recommendedName>
        <fullName evidence="3">Transglutaminase-like domain-containing protein</fullName>
    </recommendedName>
</protein>
<feature type="domain" description="Transglutaminase-like" evidence="3">
    <location>
        <begin position="702"/>
        <end position="773"/>
    </location>
</feature>
<feature type="compositionally biased region" description="Polar residues" evidence="1">
    <location>
        <begin position="341"/>
        <end position="355"/>
    </location>
</feature>
<dbReference type="Pfam" id="PF01841">
    <property type="entry name" value="Transglut_core"/>
    <property type="match status" value="1"/>
</dbReference>
<dbReference type="InterPro" id="IPR002931">
    <property type="entry name" value="Transglutaminase-like"/>
</dbReference>
<dbReference type="Gene3D" id="3.10.620.30">
    <property type="match status" value="1"/>
</dbReference>
<feature type="transmembrane region" description="Helical" evidence="2">
    <location>
        <begin position="85"/>
        <end position="104"/>
    </location>
</feature>
<dbReference type="EMBL" id="JACHVC010000012">
    <property type="protein sequence ID" value="MBC2606630.1"/>
    <property type="molecule type" value="Genomic_DNA"/>
</dbReference>
<accession>A0A7X1B934</accession>
<feature type="compositionally biased region" description="Basic and acidic residues" evidence="1">
    <location>
        <begin position="318"/>
        <end position="340"/>
    </location>
</feature>
<dbReference type="SMART" id="SM00460">
    <property type="entry name" value="TGc"/>
    <property type="match status" value="1"/>
</dbReference>
<feature type="region of interest" description="Disordered" evidence="1">
    <location>
        <begin position="318"/>
        <end position="448"/>
    </location>
</feature>
<keyword evidence="2" id="KW-0472">Membrane</keyword>
<dbReference type="PANTHER" id="PTHR42736:SF1">
    <property type="entry name" value="PROTEIN-GLUTAMINE GAMMA-GLUTAMYLTRANSFERASE"/>
    <property type="match status" value="1"/>
</dbReference>
<evidence type="ECO:0000259" key="3">
    <source>
        <dbReference type="SMART" id="SM00460"/>
    </source>
</evidence>
<dbReference type="SUPFAM" id="SSF54001">
    <property type="entry name" value="Cysteine proteinases"/>
    <property type="match status" value="1"/>
</dbReference>
<feature type="transmembrane region" description="Helical" evidence="2">
    <location>
        <begin position="927"/>
        <end position="945"/>
    </location>
</feature>
<feature type="compositionally biased region" description="Polar residues" evidence="1">
    <location>
        <begin position="842"/>
        <end position="851"/>
    </location>
</feature>
<keyword evidence="5" id="KW-1185">Reference proteome</keyword>
<keyword evidence="2" id="KW-0812">Transmembrane</keyword>
<dbReference type="InterPro" id="IPR052901">
    <property type="entry name" value="Bact_TGase-like"/>
</dbReference>
<evidence type="ECO:0000313" key="5">
    <source>
        <dbReference type="Proteomes" id="UP000526501"/>
    </source>
</evidence>
<feature type="transmembrane region" description="Helical" evidence="2">
    <location>
        <begin position="172"/>
        <end position="205"/>
    </location>
</feature>
<proteinExistence type="predicted"/>
<evidence type="ECO:0000256" key="2">
    <source>
        <dbReference type="SAM" id="Phobius"/>
    </source>
</evidence>
<reference evidence="4 5" key="1">
    <citation type="submission" date="2020-07" db="EMBL/GenBank/DDBJ databases">
        <authorList>
            <person name="Feng X."/>
        </authorList>
    </citation>
    <scope>NUCLEOTIDE SEQUENCE [LARGE SCALE GENOMIC DNA]</scope>
    <source>
        <strain evidence="4 5">JCM23202</strain>
    </source>
</reference>
<feature type="compositionally biased region" description="Polar residues" evidence="1">
    <location>
        <begin position="363"/>
        <end position="380"/>
    </location>
</feature>
<gene>
    <name evidence="4" type="ORF">H5P27_11310</name>
</gene>
<sequence>MKNEKPLFSLARVGVSYWLALSSALVAFSIVSGATALPLLITGIALLLQSLSPQASPRRHAWFSGLFIFVAYLFALYPLWPYPYFNYYGLPATLLFLVALIAALNRQSFGGSRGVTSIAAISFLLFIRNVAIFFVFEAPIAELSYSIGFVCFMEIATSTRFGKSKDNPHPELAFGLTLALIASFQIESMTLGVFLAGLPIAAFLIRNHILSEVSNEYTRPAIPIHATRPPQRFHPSLFILPLALAALLYLVMLRLPFWADSIPRHAPPLAKNLAEKANELSQAADLPNDSIESLANDLINEEFFREKAAQLADTWETLRDAKSSPEQVTRSERQAYDDYKPSNSTRPAPNNSYSNRELKNTDEPNTITQSRAIPNTSRQKPNPPPQDPIVFENKPQKAPTGPSTPVSVPNPPTVSLGSGTPEALRPDSSETFGSNESGEETGFGLGDQAPSLAQRASEYEQGVDFEHFLENFDHPGRAIAESLNLEGSDVSALLSQEPLITVKLDSAKTAPDRIYLRSNVLDTVSKNGFGGSRSEESRVEVETENAKPLPLEIFRASRSPGSTVTITANLQNQPTLPLVESFSAIQIFDTKQIAFYPQDRVVVAPLSEQPIAYRLYQADMDITERENLARNQDASYLQRMLEIPLDRSDRNFLKKLASRVGGLKSPTSQFANRFANYFEKRHPYSYFVSIPPGKGHAVVRWLKNESPGLCSNYAAAFTLLARSRGIPTRVVGGFASNEYDSKDQRFLLRQRNAHAWVEYLDESNRWIRFDPTPRISPAEMQRAQSYVSQESPHAFENLVEAEQKALAQTEDTKTQLAKDSLDPEPTKMESITGAQDELIPEDTSSAQTADTSPVARNVEVPKNEASDTQNPTGQSGPQPTADSSRSSEPAPSVSPPLAVANPEPESVTPSPRIAAQESEDLETAPPWLLILLLLTIVVPGAFLVLKTSRQRVAPPEMRIRQKAGKLLAKLDSLLSEHQLADDPIWRDTRRDLSQQRYGRESNAALVQDLGVRVALLEKRKKA</sequence>
<feature type="transmembrane region" description="Helical" evidence="2">
    <location>
        <begin position="15"/>
        <end position="48"/>
    </location>
</feature>
<dbReference type="RefSeq" id="WP_185660498.1">
    <property type="nucleotide sequence ID" value="NZ_CAWPOO010000012.1"/>
</dbReference>
<comment type="caution">
    <text evidence="4">The sequence shown here is derived from an EMBL/GenBank/DDBJ whole genome shotgun (WGS) entry which is preliminary data.</text>
</comment>
<evidence type="ECO:0000256" key="1">
    <source>
        <dbReference type="SAM" id="MobiDB-lite"/>
    </source>
</evidence>
<dbReference type="PANTHER" id="PTHR42736">
    <property type="entry name" value="PROTEIN-GLUTAMINE GAMMA-GLUTAMYLTRANSFERASE"/>
    <property type="match status" value="1"/>
</dbReference>
<name>A0A7X1B934_9BACT</name>
<feature type="compositionally biased region" description="Polar residues" evidence="1">
    <location>
        <begin position="866"/>
        <end position="880"/>
    </location>
</feature>
<dbReference type="Proteomes" id="UP000526501">
    <property type="component" value="Unassembled WGS sequence"/>
</dbReference>
<feature type="compositionally biased region" description="Low complexity" evidence="1">
    <location>
        <begin position="881"/>
        <end position="900"/>
    </location>
</feature>
<dbReference type="InterPro" id="IPR038765">
    <property type="entry name" value="Papain-like_cys_pep_sf"/>
</dbReference>
<evidence type="ECO:0000313" key="4">
    <source>
        <dbReference type="EMBL" id="MBC2606630.1"/>
    </source>
</evidence>
<feature type="transmembrane region" description="Helical" evidence="2">
    <location>
        <begin position="60"/>
        <end position="79"/>
    </location>
</feature>
<feature type="transmembrane region" description="Helical" evidence="2">
    <location>
        <begin position="237"/>
        <end position="259"/>
    </location>
</feature>